<feature type="compositionally biased region" description="Low complexity" evidence="4">
    <location>
        <begin position="1"/>
        <end position="13"/>
    </location>
</feature>
<evidence type="ECO:0000256" key="4">
    <source>
        <dbReference type="SAM" id="MobiDB-lite"/>
    </source>
</evidence>
<feature type="repeat" description="PPR" evidence="3">
    <location>
        <begin position="446"/>
        <end position="480"/>
    </location>
</feature>
<dbReference type="PROSITE" id="PS51375">
    <property type="entry name" value="PPR"/>
    <property type="match status" value="4"/>
</dbReference>
<sequence>MSSSSSSSHFQSSVPPPPHAISSPTMAISTFSEWSLACIHCIKTTHKNPLLNPSKHSPILLFISPHPSCSSSRILILNSSRSFPPPVLEDEESTGSPILELDLKFQAFQESFEESFQESFQELSPPQQENLNLLICKMLKDSKTEEMGFESYQKAKRLQDFRPTRSTLHNLIRYSLNVKNWNSIWSISEDFRKFGVYPDASSCCRLISSCIKAKRFKLANNLLHILKLEKEVAVLSFNAAMRSYNKLHMYSSSVKVFDMMSSSGMQLDGECYGHTMEAYLKMGKNDKVVLLFKQFESSNDEWTPFCSQIYRILCESLAKSGKPFQALDFFREMIKKGFLEDASFYSLLISSFASVREVKMVESLWVEAESKKMLRDPAVFLKLVLMYIELGLLEKTLDVVSSMKRVNIKVSDCIFCAIVNGFSKKRGLTSAAKVYEDLVTEGCDPGQVTYASVLNVYFRLGLYEKAEEVFWEMDNKGFDKCVVAYSSMIAMYGKVNRIKDAMKLLARMKERGVKINVWIYNSILDMHGKVLNLKQVEKIWKEMKRRKVVADKVSYTSVISAYSKAREFDMCMKYYYEYRLNGGRIDRAMGGIMVGVFSKVSRVDELVKLLQDMKSEGTGLDARLYRSSMNALRDAGVDIQVRWLEEGFDPS</sequence>
<evidence type="ECO:0000313" key="5">
    <source>
        <dbReference type="EMBL" id="KAF5761865.1"/>
    </source>
</evidence>
<reference evidence="5" key="2">
    <citation type="submission" date="2020-06" db="EMBL/GenBank/DDBJ databases">
        <title>Helianthus annuus Genome sequencing and assembly Release 2.</title>
        <authorList>
            <person name="Gouzy J."/>
            <person name="Langlade N."/>
            <person name="Munos S."/>
        </authorList>
    </citation>
    <scope>NUCLEOTIDE SEQUENCE</scope>
    <source>
        <tissue evidence="5">Leaves</tissue>
    </source>
</reference>
<evidence type="ECO:0000256" key="3">
    <source>
        <dbReference type="PROSITE-ProRule" id="PRU00708"/>
    </source>
</evidence>
<dbReference type="InterPro" id="IPR011990">
    <property type="entry name" value="TPR-like_helical_dom_sf"/>
</dbReference>
<dbReference type="PANTHER" id="PTHR47447">
    <property type="entry name" value="OS03G0856100 PROTEIN"/>
    <property type="match status" value="1"/>
</dbReference>
<comment type="similarity">
    <text evidence="1">Belongs to the PPR family. P subfamily.</text>
</comment>
<name>A0A9K3DUH4_HELAN</name>
<dbReference type="PANTHER" id="PTHR47447:SF21">
    <property type="entry name" value="PENTACOTRIPEPTIDE-REPEAT REGION OF PRORP DOMAIN-CONTAINING PROTEIN"/>
    <property type="match status" value="1"/>
</dbReference>
<accession>A0A9K3DUH4</accession>
<evidence type="ECO:0000256" key="2">
    <source>
        <dbReference type="ARBA" id="ARBA00022737"/>
    </source>
</evidence>
<keyword evidence="6" id="KW-1185">Reference proteome</keyword>
<dbReference type="NCBIfam" id="TIGR00756">
    <property type="entry name" value="PPR"/>
    <property type="match status" value="4"/>
</dbReference>
<dbReference type="Proteomes" id="UP000215914">
    <property type="component" value="Unassembled WGS sequence"/>
</dbReference>
<protein>
    <submittedName>
        <fullName evidence="5">Tetratricopeptide-like helical domain superfamily</fullName>
    </submittedName>
</protein>
<dbReference type="InterPro" id="IPR002885">
    <property type="entry name" value="PPR_rpt"/>
</dbReference>
<gene>
    <name evidence="5" type="ORF">HanXRQr2_Chr16g0770051</name>
</gene>
<organism evidence="5 6">
    <name type="scientific">Helianthus annuus</name>
    <name type="common">Common sunflower</name>
    <dbReference type="NCBI Taxonomy" id="4232"/>
    <lineage>
        <taxon>Eukaryota</taxon>
        <taxon>Viridiplantae</taxon>
        <taxon>Streptophyta</taxon>
        <taxon>Embryophyta</taxon>
        <taxon>Tracheophyta</taxon>
        <taxon>Spermatophyta</taxon>
        <taxon>Magnoliopsida</taxon>
        <taxon>eudicotyledons</taxon>
        <taxon>Gunneridae</taxon>
        <taxon>Pentapetalae</taxon>
        <taxon>asterids</taxon>
        <taxon>campanulids</taxon>
        <taxon>Asterales</taxon>
        <taxon>Asteraceae</taxon>
        <taxon>Asteroideae</taxon>
        <taxon>Heliantheae alliance</taxon>
        <taxon>Heliantheae</taxon>
        <taxon>Helianthus</taxon>
    </lineage>
</organism>
<dbReference type="GO" id="GO:0009658">
    <property type="term" value="P:chloroplast organization"/>
    <property type="evidence" value="ECO:0000318"/>
    <property type="project" value="GO_Central"/>
</dbReference>
<dbReference type="OrthoDB" id="185373at2759"/>
<dbReference type="Gramene" id="mRNA:HanXRQr2_Chr16g0770051">
    <property type="protein sequence ID" value="CDS:HanXRQr2_Chr16g0770051.1"/>
    <property type="gene ID" value="HanXRQr2_Chr16g0770051"/>
</dbReference>
<comment type="caution">
    <text evidence="5">The sequence shown here is derived from an EMBL/GenBank/DDBJ whole genome shotgun (WGS) entry which is preliminary data.</text>
</comment>
<proteinExistence type="inferred from homology"/>
<evidence type="ECO:0000313" key="6">
    <source>
        <dbReference type="Proteomes" id="UP000215914"/>
    </source>
</evidence>
<feature type="repeat" description="PPR" evidence="3">
    <location>
        <begin position="516"/>
        <end position="550"/>
    </location>
</feature>
<keyword evidence="2" id="KW-0677">Repeat</keyword>
<dbReference type="Pfam" id="PF01535">
    <property type="entry name" value="PPR"/>
    <property type="match status" value="5"/>
</dbReference>
<dbReference type="AlphaFoldDB" id="A0A9K3DUH4"/>
<feature type="repeat" description="PPR" evidence="3">
    <location>
        <begin position="306"/>
        <end position="340"/>
    </location>
</feature>
<dbReference type="EMBL" id="MNCJ02000331">
    <property type="protein sequence ID" value="KAF5761865.1"/>
    <property type="molecule type" value="Genomic_DNA"/>
</dbReference>
<feature type="region of interest" description="Disordered" evidence="4">
    <location>
        <begin position="1"/>
        <end position="21"/>
    </location>
</feature>
<feature type="repeat" description="PPR" evidence="3">
    <location>
        <begin position="481"/>
        <end position="515"/>
    </location>
</feature>
<dbReference type="GO" id="GO:0006396">
    <property type="term" value="P:RNA processing"/>
    <property type="evidence" value="ECO:0000318"/>
    <property type="project" value="GO_Central"/>
</dbReference>
<dbReference type="Gene3D" id="1.25.40.10">
    <property type="entry name" value="Tetratricopeptide repeat domain"/>
    <property type="match status" value="3"/>
</dbReference>
<dbReference type="Pfam" id="PF13041">
    <property type="entry name" value="PPR_2"/>
    <property type="match status" value="1"/>
</dbReference>
<dbReference type="GO" id="GO:0003729">
    <property type="term" value="F:mRNA binding"/>
    <property type="evidence" value="ECO:0000318"/>
    <property type="project" value="GO_Central"/>
</dbReference>
<evidence type="ECO:0000256" key="1">
    <source>
        <dbReference type="ARBA" id="ARBA00007626"/>
    </source>
</evidence>
<reference evidence="5" key="1">
    <citation type="journal article" date="2017" name="Nature">
        <title>The sunflower genome provides insights into oil metabolism, flowering and Asterid evolution.</title>
        <authorList>
            <person name="Badouin H."/>
            <person name="Gouzy J."/>
            <person name="Grassa C.J."/>
            <person name="Murat F."/>
            <person name="Staton S.E."/>
            <person name="Cottret L."/>
            <person name="Lelandais-Briere C."/>
            <person name="Owens G.L."/>
            <person name="Carrere S."/>
            <person name="Mayjonade B."/>
            <person name="Legrand L."/>
            <person name="Gill N."/>
            <person name="Kane N.C."/>
            <person name="Bowers J.E."/>
            <person name="Hubner S."/>
            <person name="Bellec A."/>
            <person name="Berard A."/>
            <person name="Berges H."/>
            <person name="Blanchet N."/>
            <person name="Boniface M.C."/>
            <person name="Brunel D."/>
            <person name="Catrice O."/>
            <person name="Chaidir N."/>
            <person name="Claudel C."/>
            <person name="Donnadieu C."/>
            <person name="Faraut T."/>
            <person name="Fievet G."/>
            <person name="Helmstetter N."/>
            <person name="King M."/>
            <person name="Knapp S.J."/>
            <person name="Lai Z."/>
            <person name="Le Paslier M.C."/>
            <person name="Lippi Y."/>
            <person name="Lorenzon L."/>
            <person name="Mandel J.R."/>
            <person name="Marage G."/>
            <person name="Marchand G."/>
            <person name="Marquand E."/>
            <person name="Bret-Mestries E."/>
            <person name="Morien E."/>
            <person name="Nambeesan S."/>
            <person name="Nguyen T."/>
            <person name="Pegot-Espagnet P."/>
            <person name="Pouilly N."/>
            <person name="Raftis F."/>
            <person name="Sallet E."/>
            <person name="Schiex T."/>
            <person name="Thomas J."/>
            <person name="Vandecasteele C."/>
            <person name="Vares D."/>
            <person name="Vear F."/>
            <person name="Vautrin S."/>
            <person name="Crespi M."/>
            <person name="Mangin B."/>
            <person name="Burke J.M."/>
            <person name="Salse J."/>
            <person name="Munos S."/>
            <person name="Vincourt P."/>
            <person name="Rieseberg L.H."/>
            <person name="Langlade N.B."/>
        </authorList>
    </citation>
    <scope>NUCLEOTIDE SEQUENCE</scope>
    <source>
        <tissue evidence="5">Leaves</tissue>
    </source>
</reference>